<dbReference type="Proteomes" id="UP000001072">
    <property type="component" value="Unassembled WGS sequence"/>
</dbReference>
<dbReference type="GeneID" id="18924100"/>
<sequence length="289" mass="33614">MNINTKFTNEIILLERTYNHYVHFLYGRKYRREVKEDGKNLKDDERKNTLARRRRLMKARALHASQHNFPSRYQKILKATKAHSDDEWSPKLQAYVVKTPVYRSAKAGIFMRRLDHHMKISAEINAVQKAKPRLLVAQRLMIADCDNVALLPNPEMSLLGKTHPDERKNDRKFTEKYWSEATKLYDLDHFKHPEEDEDSESGDSTEKGSSVDLGDTDGEDDEDEDFEEEELEEDIEIEDDLEDEADEEDQGKGKGKAKGKGALFVDDEEMEDDCEDDARAARFDAWNKV</sequence>
<dbReference type="OrthoDB" id="2507113at2759"/>
<dbReference type="EMBL" id="GL883133">
    <property type="protein sequence ID" value="EGG02097.1"/>
    <property type="molecule type" value="Genomic_DNA"/>
</dbReference>
<feature type="compositionally biased region" description="Acidic residues" evidence="1">
    <location>
        <begin position="265"/>
        <end position="276"/>
    </location>
</feature>
<proteinExistence type="predicted"/>
<keyword evidence="3" id="KW-1185">Reference proteome</keyword>
<dbReference type="InParanoid" id="F4S004"/>
<evidence type="ECO:0000256" key="1">
    <source>
        <dbReference type="SAM" id="MobiDB-lite"/>
    </source>
</evidence>
<dbReference type="VEuPathDB" id="FungiDB:MELLADRAFT_110496"/>
<dbReference type="KEGG" id="mlr:MELLADRAFT_110496"/>
<feature type="compositionally biased region" description="Acidic residues" evidence="1">
    <location>
        <begin position="214"/>
        <end position="249"/>
    </location>
</feature>
<protein>
    <submittedName>
        <fullName evidence="2">Uncharacterized protein</fullName>
    </submittedName>
</protein>
<dbReference type="RefSeq" id="XP_007414634.1">
    <property type="nucleotide sequence ID" value="XM_007414572.1"/>
</dbReference>
<reference evidence="3" key="1">
    <citation type="journal article" date="2011" name="Proc. Natl. Acad. Sci. U.S.A.">
        <title>Obligate biotrophy features unraveled by the genomic analysis of rust fungi.</title>
        <authorList>
            <person name="Duplessis S."/>
            <person name="Cuomo C.A."/>
            <person name="Lin Y.-C."/>
            <person name="Aerts A."/>
            <person name="Tisserant E."/>
            <person name="Veneault-Fourrey C."/>
            <person name="Joly D.L."/>
            <person name="Hacquard S."/>
            <person name="Amselem J."/>
            <person name="Cantarel B.L."/>
            <person name="Chiu R."/>
            <person name="Coutinho P.M."/>
            <person name="Feau N."/>
            <person name="Field M."/>
            <person name="Frey P."/>
            <person name="Gelhaye E."/>
            <person name="Goldberg J."/>
            <person name="Grabherr M.G."/>
            <person name="Kodira C.D."/>
            <person name="Kohler A."/>
            <person name="Kuees U."/>
            <person name="Lindquist E.A."/>
            <person name="Lucas S.M."/>
            <person name="Mago R."/>
            <person name="Mauceli E."/>
            <person name="Morin E."/>
            <person name="Murat C."/>
            <person name="Pangilinan J.L."/>
            <person name="Park R."/>
            <person name="Pearson M."/>
            <person name="Quesneville H."/>
            <person name="Rouhier N."/>
            <person name="Sakthikumar S."/>
            <person name="Salamov A.A."/>
            <person name="Schmutz J."/>
            <person name="Selles B."/>
            <person name="Shapiro H."/>
            <person name="Tanguay P."/>
            <person name="Tuskan G.A."/>
            <person name="Henrissat B."/>
            <person name="Van de Peer Y."/>
            <person name="Rouze P."/>
            <person name="Ellis J.G."/>
            <person name="Dodds P.N."/>
            <person name="Schein J.E."/>
            <person name="Zhong S."/>
            <person name="Hamelin R.C."/>
            <person name="Grigoriev I.V."/>
            <person name="Szabo L.J."/>
            <person name="Martin F."/>
        </authorList>
    </citation>
    <scope>NUCLEOTIDE SEQUENCE [LARGE SCALE GENOMIC DNA]</scope>
    <source>
        <strain evidence="3">98AG31 / pathotype 3-4-7</strain>
    </source>
</reference>
<accession>F4S004</accession>
<dbReference type="AlphaFoldDB" id="F4S004"/>
<dbReference type="HOGENOM" id="CLU_963390_0_0_1"/>
<gene>
    <name evidence="2" type="ORF">MELLADRAFT_110496</name>
</gene>
<organism evidence="3">
    <name type="scientific">Melampsora larici-populina (strain 98AG31 / pathotype 3-4-7)</name>
    <name type="common">Poplar leaf rust fungus</name>
    <dbReference type="NCBI Taxonomy" id="747676"/>
    <lineage>
        <taxon>Eukaryota</taxon>
        <taxon>Fungi</taxon>
        <taxon>Dikarya</taxon>
        <taxon>Basidiomycota</taxon>
        <taxon>Pucciniomycotina</taxon>
        <taxon>Pucciniomycetes</taxon>
        <taxon>Pucciniales</taxon>
        <taxon>Melampsoraceae</taxon>
        <taxon>Melampsora</taxon>
    </lineage>
</organism>
<feature type="region of interest" description="Disordered" evidence="1">
    <location>
        <begin position="188"/>
        <end position="276"/>
    </location>
</feature>
<evidence type="ECO:0000313" key="2">
    <source>
        <dbReference type="EMBL" id="EGG02097.1"/>
    </source>
</evidence>
<evidence type="ECO:0000313" key="3">
    <source>
        <dbReference type="Proteomes" id="UP000001072"/>
    </source>
</evidence>
<name>F4S004_MELLP</name>